<name>B4JDK0_DROGR</name>
<dbReference type="GO" id="GO:0016747">
    <property type="term" value="F:acyltransferase activity, transferring groups other than amino-acyl groups"/>
    <property type="evidence" value="ECO:0007669"/>
    <property type="project" value="InterPro"/>
</dbReference>
<dbReference type="InterPro" id="IPR053225">
    <property type="entry name" value="Acyl-CoA_N-acyltransferase"/>
</dbReference>
<dbReference type="PANTHER" id="PTHR20958:SF10">
    <property type="entry name" value="GH05617P-RELATED"/>
    <property type="match status" value="1"/>
</dbReference>
<dbReference type="EMBL" id="CH916368">
    <property type="protein sequence ID" value="EDW03370.1"/>
    <property type="molecule type" value="Genomic_DNA"/>
</dbReference>
<dbReference type="SUPFAM" id="SSF55729">
    <property type="entry name" value="Acyl-CoA N-acyltransferases (Nat)"/>
    <property type="match status" value="1"/>
</dbReference>
<dbReference type="KEGG" id="dgr:6562001"/>
<dbReference type="AlphaFoldDB" id="B4JDK0"/>
<dbReference type="SMR" id="B4JDK0"/>
<evidence type="ECO:0000313" key="2">
    <source>
        <dbReference type="EMBL" id="EDW03370.1"/>
    </source>
</evidence>
<dbReference type="OMA" id="HELVAWC"/>
<reference evidence="2 3" key="1">
    <citation type="journal article" date="2007" name="Nature">
        <title>Evolution of genes and genomes on the Drosophila phylogeny.</title>
        <authorList>
            <consortium name="Drosophila 12 Genomes Consortium"/>
            <person name="Clark A.G."/>
            <person name="Eisen M.B."/>
            <person name="Smith D.R."/>
            <person name="Bergman C.M."/>
            <person name="Oliver B."/>
            <person name="Markow T.A."/>
            <person name="Kaufman T.C."/>
            <person name="Kellis M."/>
            <person name="Gelbart W."/>
            <person name="Iyer V.N."/>
            <person name="Pollard D.A."/>
            <person name="Sackton T.B."/>
            <person name="Larracuente A.M."/>
            <person name="Singh N.D."/>
            <person name="Abad J.P."/>
            <person name="Abt D.N."/>
            <person name="Adryan B."/>
            <person name="Aguade M."/>
            <person name="Akashi H."/>
            <person name="Anderson W.W."/>
            <person name="Aquadro C.F."/>
            <person name="Ardell D.H."/>
            <person name="Arguello R."/>
            <person name="Artieri C.G."/>
            <person name="Barbash D.A."/>
            <person name="Barker D."/>
            <person name="Barsanti P."/>
            <person name="Batterham P."/>
            <person name="Batzoglou S."/>
            <person name="Begun D."/>
            <person name="Bhutkar A."/>
            <person name="Blanco E."/>
            <person name="Bosak S.A."/>
            <person name="Bradley R.K."/>
            <person name="Brand A.D."/>
            <person name="Brent M.R."/>
            <person name="Brooks A.N."/>
            <person name="Brown R.H."/>
            <person name="Butlin R.K."/>
            <person name="Caggese C."/>
            <person name="Calvi B.R."/>
            <person name="Bernardo de Carvalho A."/>
            <person name="Caspi A."/>
            <person name="Castrezana S."/>
            <person name="Celniker S.E."/>
            <person name="Chang J.L."/>
            <person name="Chapple C."/>
            <person name="Chatterji S."/>
            <person name="Chinwalla A."/>
            <person name="Civetta A."/>
            <person name="Clifton S.W."/>
            <person name="Comeron J.M."/>
            <person name="Costello J.C."/>
            <person name="Coyne J.A."/>
            <person name="Daub J."/>
            <person name="David R.G."/>
            <person name="Delcher A.L."/>
            <person name="Delehaunty K."/>
            <person name="Do C.B."/>
            <person name="Ebling H."/>
            <person name="Edwards K."/>
            <person name="Eickbush T."/>
            <person name="Evans J.D."/>
            <person name="Filipski A."/>
            <person name="Findeiss S."/>
            <person name="Freyhult E."/>
            <person name="Fulton L."/>
            <person name="Fulton R."/>
            <person name="Garcia A.C."/>
            <person name="Gardiner A."/>
            <person name="Garfield D.A."/>
            <person name="Garvin B.E."/>
            <person name="Gibson G."/>
            <person name="Gilbert D."/>
            <person name="Gnerre S."/>
            <person name="Godfrey J."/>
            <person name="Good R."/>
            <person name="Gotea V."/>
            <person name="Gravely B."/>
            <person name="Greenberg A.J."/>
            <person name="Griffiths-Jones S."/>
            <person name="Gross S."/>
            <person name="Guigo R."/>
            <person name="Gustafson E.A."/>
            <person name="Haerty W."/>
            <person name="Hahn M.W."/>
            <person name="Halligan D.L."/>
            <person name="Halpern A.L."/>
            <person name="Halter G.M."/>
            <person name="Han M.V."/>
            <person name="Heger A."/>
            <person name="Hillier L."/>
            <person name="Hinrichs A.S."/>
            <person name="Holmes I."/>
            <person name="Hoskins R.A."/>
            <person name="Hubisz M.J."/>
            <person name="Hultmark D."/>
            <person name="Huntley M.A."/>
            <person name="Jaffe D.B."/>
            <person name="Jagadeeshan S."/>
            <person name="Jeck W.R."/>
            <person name="Johnson J."/>
            <person name="Jones C.D."/>
            <person name="Jordan W.C."/>
            <person name="Karpen G.H."/>
            <person name="Kataoka E."/>
            <person name="Keightley P.D."/>
            <person name="Kheradpour P."/>
            <person name="Kirkness E.F."/>
            <person name="Koerich L.B."/>
            <person name="Kristiansen K."/>
            <person name="Kudrna D."/>
            <person name="Kulathinal R.J."/>
            <person name="Kumar S."/>
            <person name="Kwok R."/>
            <person name="Lander E."/>
            <person name="Langley C.H."/>
            <person name="Lapoint R."/>
            <person name="Lazzaro B.P."/>
            <person name="Lee S.J."/>
            <person name="Levesque L."/>
            <person name="Li R."/>
            <person name="Lin C.F."/>
            <person name="Lin M.F."/>
            <person name="Lindblad-Toh K."/>
            <person name="Llopart A."/>
            <person name="Long M."/>
            <person name="Low L."/>
            <person name="Lozovsky E."/>
            <person name="Lu J."/>
            <person name="Luo M."/>
            <person name="Machado C.A."/>
            <person name="Makalowski W."/>
            <person name="Marzo M."/>
            <person name="Matsuda M."/>
            <person name="Matzkin L."/>
            <person name="McAllister B."/>
            <person name="McBride C.S."/>
            <person name="McKernan B."/>
            <person name="McKernan K."/>
            <person name="Mendez-Lago M."/>
            <person name="Minx P."/>
            <person name="Mollenhauer M.U."/>
            <person name="Montooth K."/>
            <person name="Mount S.M."/>
            <person name="Mu X."/>
            <person name="Myers E."/>
            <person name="Negre B."/>
            <person name="Newfeld S."/>
            <person name="Nielsen R."/>
            <person name="Noor M.A."/>
            <person name="O'Grady P."/>
            <person name="Pachter L."/>
            <person name="Papaceit M."/>
            <person name="Parisi M.J."/>
            <person name="Parisi M."/>
            <person name="Parts L."/>
            <person name="Pedersen J.S."/>
            <person name="Pesole G."/>
            <person name="Phillippy A.M."/>
            <person name="Ponting C.P."/>
            <person name="Pop M."/>
            <person name="Porcelli D."/>
            <person name="Powell J.R."/>
            <person name="Prohaska S."/>
            <person name="Pruitt K."/>
            <person name="Puig M."/>
            <person name="Quesneville H."/>
            <person name="Ram K.R."/>
            <person name="Rand D."/>
            <person name="Rasmussen M.D."/>
            <person name="Reed L.K."/>
            <person name="Reenan R."/>
            <person name="Reily A."/>
            <person name="Remington K.A."/>
            <person name="Rieger T.T."/>
            <person name="Ritchie M.G."/>
            <person name="Robin C."/>
            <person name="Rogers Y.H."/>
            <person name="Rohde C."/>
            <person name="Rozas J."/>
            <person name="Rubenfield M.J."/>
            <person name="Ruiz A."/>
            <person name="Russo S."/>
            <person name="Salzberg S.L."/>
            <person name="Sanchez-Gracia A."/>
            <person name="Saranga D.J."/>
            <person name="Sato H."/>
            <person name="Schaeffer S.W."/>
            <person name="Schatz M.C."/>
            <person name="Schlenke T."/>
            <person name="Schwartz R."/>
            <person name="Segarra C."/>
            <person name="Singh R.S."/>
            <person name="Sirot L."/>
            <person name="Sirota M."/>
            <person name="Sisneros N.B."/>
            <person name="Smith C.D."/>
            <person name="Smith T.F."/>
            <person name="Spieth J."/>
            <person name="Stage D.E."/>
            <person name="Stark A."/>
            <person name="Stephan W."/>
            <person name="Strausberg R.L."/>
            <person name="Strempel S."/>
            <person name="Sturgill D."/>
            <person name="Sutton G."/>
            <person name="Sutton G.G."/>
            <person name="Tao W."/>
            <person name="Teichmann S."/>
            <person name="Tobari Y.N."/>
            <person name="Tomimura Y."/>
            <person name="Tsolas J.M."/>
            <person name="Valente V.L."/>
            <person name="Venter E."/>
            <person name="Venter J.C."/>
            <person name="Vicario S."/>
            <person name="Vieira F.G."/>
            <person name="Vilella A.J."/>
            <person name="Villasante A."/>
            <person name="Walenz B."/>
            <person name="Wang J."/>
            <person name="Wasserman M."/>
            <person name="Watts T."/>
            <person name="Wilson D."/>
            <person name="Wilson R.K."/>
            <person name="Wing R.A."/>
            <person name="Wolfner M.F."/>
            <person name="Wong A."/>
            <person name="Wong G.K."/>
            <person name="Wu C.I."/>
            <person name="Wu G."/>
            <person name="Yamamoto D."/>
            <person name="Yang H.P."/>
            <person name="Yang S.P."/>
            <person name="Yorke J.A."/>
            <person name="Yoshida K."/>
            <person name="Zdobnov E."/>
            <person name="Zhang P."/>
            <person name="Zhang Y."/>
            <person name="Zimin A.V."/>
            <person name="Baldwin J."/>
            <person name="Abdouelleil A."/>
            <person name="Abdulkadir J."/>
            <person name="Abebe A."/>
            <person name="Abera B."/>
            <person name="Abreu J."/>
            <person name="Acer S.C."/>
            <person name="Aftuck L."/>
            <person name="Alexander A."/>
            <person name="An P."/>
            <person name="Anderson E."/>
            <person name="Anderson S."/>
            <person name="Arachi H."/>
            <person name="Azer M."/>
            <person name="Bachantsang P."/>
            <person name="Barry A."/>
            <person name="Bayul T."/>
            <person name="Berlin A."/>
            <person name="Bessette D."/>
            <person name="Bloom T."/>
            <person name="Blye J."/>
            <person name="Boguslavskiy L."/>
            <person name="Bonnet C."/>
            <person name="Boukhgalter B."/>
            <person name="Bourzgui I."/>
            <person name="Brown A."/>
            <person name="Cahill P."/>
            <person name="Channer S."/>
            <person name="Cheshatsang Y."/>
            <person name="Chuda L."/>
            <person name="Citroen M."/>
            <person name="Collymore A."/>
            <person name="Cooke P."/>
            <person name="Costello M."/>
            <person name="D'Aco K."/>
            <person name="Daza R."/>
            <person name="De Haan G."/>
            <person name="DeGray S."/>
            <person name="DeMaso C."/>
            <person name="Dhargay N."/>
            <person name="Dooley K."/>
            <person name="Dooley E."/>
            <person name="Doricent M."/>
            <person name="Dorje P."/>
            <person name="Dorjee K."/>
            <person name="Dupes A."/>
            <person name="Elong R."/>
            <person name="Falk J."/>
            <person name="Farina A."/>
            <person name="Faro S."/>
            <person name="Ferguson D."/>
            <person name="Fisher S."/>
            <person name="Foley C.D."/>
            <person name="Franke A."/>
            <person name="Friedrich D."/>
            <person name="Gadbois L."/>
            <person name="Gearin G."/>
            <person name="Gearin C.R."/>
            <person name="Giannoukos G."/>
            <person name="Goode T."/>
            <person name="Graham J."/>
            <person name="Grandbois E."/>
            <person name="Grewal S."/>
            <person name="Gyaltsen K."/>
            <person name="Hafez N."/>
            <person name="Hagos B."/>
            <person name="Hall J."/>
            <person name="Henson C."/>
            <person name="Hollinger A."/>
            <person name="Honan T."/>
            <person name="Huard M.D."/>
            <person name="Hughes L."/>
            <person name="Hurhula B."/>
            <person name="Husby M.E."/>
            <person name="Kamat A."/>
            <person name="Kanga B."/>
            <person name="Kashin S."/>
            <person name="Khazanovich D."/>
            <person name="Kisner P."/>
            <person name="Lance K."/>
            <person name="Lara M."/>
            <person name="Lee W."/>
            <person name="Lennon N."/>
            <person name="Letendre F."/>
            <person name="LeVine R."/>
            <person name="Lipovsky A."/>
            <person name="Liu X."/>
            <person name="Liu J."/>
            <person name="Liu S."/>
            <person name="Lokyitsang T."/>
            <person name="Lokyitsang Y."/>
            <person name="Lubonja R."/>
            <person name="Lui A."/>
            <person name="MacDonald P."/>
            <person name="Magnisalis V."/>
            <person name="Maru K."/>
            <person name="Matthews C."/>
            <person name="McCusker W."/>
            <person name="McDonough S."/>
            <person name="Mehta T."/>
            <person name="Meldrim J."/>
            <person name="Meneus L."/>
            <person name="Mihai O."/>
            <person name="Mihalev A."/>
            <person name="Mihova T."/>
            <person name="Mittelman R."/>
            <person name="Mlenga V."/>
            <person name="Montmayeur A."/>
            <person name="Mulrain L."/>
            <person name="Navidi A."/>
            <person name="Naylor J."/>
            <person name="Negash T."/>
            <person name="Nguyen T."/>
            <person name="Nguyen N."/>
            <person name="Nicol R."/>
            <person name="Norbu C."/>
            <person name="Norbu N."/>
            <person name="Novod N."/>
            <person name="O'Neill B."/>
            <person name="Osman S."/>
            <person name="Markiewicz E."/>
            <person name="Oyono O.L."/>
            <person name="Patti C."/>
            <person name="Phunkhang P."/>
            <person name="Pierre F."/>
            <person name="Priest M."/>
            <person name="Raghuraman S."/>
            <person name="Rege F."/>
            <person name="Reyes R."/>
            <person name="Rise C."/>
            <person name="Rogov P."/>
            <person name="Ross K."/>
            <person name="Ryan E."/>
            <person name="Settipalli S."/>
            <person name="Shea T."/>
            <person name="Sherpa N."/>
            <person name="Shi L."/>
            <person name="Shih D."/>
            <person name="Sparrow T."/>
            <person name="Spaulding J."/>
            <person name="Stalker J."/>
            <person name="Stange-Thomann N."/>
            <person name="Stavropoulos S."/>
            <person name="Stone C."/>
            <person name="Strader C."/>
            <person name="Tesfaye S."/>
            <person name="Thomson T."/>
            <person name="Thoulutsang Y."/>
            <person name="Thoulutsang D."/>
            <person name="Topham K."/>
            <person name="Topping I."/>
            <person name="Tsamla T."/>
            <person name="Vassiliev H."/>
            <person name="Vo A."/>
            <person name="Wangchuk T."/>
            <person name="Wangdi T."/>
            <person name="Weiand M."/>
            <person name="Wilkinson J."/>
            <person name="Wilson A."/>
            <person name="Yadav S."/>
            <person name="Young G."/>
            <person name="Yu Q."/>
            <person name="Zembek L."/>
            <person name="Zhong D."/>
            <person name="Zimmer A."/>
            <person name="Zwirko Z."/>
            <person name="Jaffe D.B."/>
            <person name="Alvarez P."/>
            <person name="Brockman W."/>
            <person name="Butler J."/>
            <person name="Chin C."/>
            <person name="Gnerre S."/>
            <person name="Grabherr M."/>
            <person name="Kleber M."/>
            <person name="Mauceli E."/>
            <person name="MacCallum I."/>
        </authorList>
    </citation>
    <scope>NUCLEOTIDE SEQUENCE [LARGE SCALE GENOMIC DNA]</scope>
    <source>
        <strain evidence="3">Tucson 15287-2541.00</strain>
    </source>
</reference>
<dbReference type="Proteomes" id="UP000001070">
    <property type="component" value="Unassembled WGS sequence"/>
</dbReference>
<gene>
    <name evidence="2" type="primary">Dgri\GH11204</name>
    <name evidence="2" type="ORF">Dgri_GH11204</name>
</gene>
<proteinExistence type="predicted"/>
<evidence type="ECO:0000259" key="1">
    <source>
        <dbReference type="PROSITE" id="PS51186"/>
    </source>
</evidence>
<sequence length="290" mass="33780">MAESAKLQSVDLQGLRNLQALYRRDLPKHCQEFYILKNFIAFLKIEPEMKHLNVYTLRDQRAKELGLFLIVDRYQLFVGCLGECLNLLELALNLLDWSKGLLCSTIPDRYMSTVFKVVQQKGLTVDYHHRSHLYHLPAKHAQQQLQVKCPTGFYLQSLTERDAHLINQEWSYNQEGSLYFIQRQIRLCPSMGLYDNETHELVAWCIRDQDGLLTVLQVKQTHQRRGFGSLIVQALSQRIAELGDDIIAEIYPGNLASVRIFDKFGFRMIDHCHWLNIQPENGDFTWPDGQ</sequence>
<dbReference type="InParanoid" id="B4JDK0"/>
<feature type="domain" description="N-acetyltransferase" evidence="1">
    <location>
        <begin position="153"/>
        <end position="290"/>
    </location>
</feature>
<dbReference type="PANTHER" id="PTHR20958">
    <property type="entry name" value="GLYCINE N-ACYLTRANSFERASE-LIKE PROTEIN"/>
    <property type="match status" value="1"/>
</dbReference>
<dbReference type="InterPro" id="IPR016181">
    <property type="entry name" value="Acyl_CoA_acyltransferase"/>
</dbReference>
<protein>
    <submittedName>
        <fullName evidence="2">GH11204</fullName>
    </submittedName>
</protein>
<accession>B4JDK0</accession>
<keyword evidence="3" id="KW-1185">Reference proteome</keyword>
<organism evidence="3">
    <name type="scientific">Drosophila grimshawi</name>
    <name type="common">Hawaiian fruit fly</name>
    <name type="synonym">Idiomyia grimshawi</name>
    <dbReference type="NCBI Taxonomy" id="7222"/>
    <lineage>
        <taxon>Eukaryota</taxon>
        <taxon>Metazoa</taxon>
        <taxon>Ecdysozoa</taxon>
        <taxon>Arthropoda</taxon>
        <taxon>Hexapoda</taxon>
        <taxon>Insecta</taxon>
        <taxon>Pterygota</taxon>
        <taxon>Neoptera</taxon>
        <taxon>Endopterygota</taxon>
        <taxon>Diptera</taxon>
        <taxon>Brachycera</taxon>
        <taxon>Muscomorpha</taxon>
        <taxon>Ephydroidea</taxon>
        <taxon>Drosophilidae</taxon>
        <taxon>Drosophila</taxon>
        <taxon>Hawaiian Drosophila</taxon>
    </lineage>
</organism>
<dbReference type="PROSITE" id="PS51186">
    <property type="entry name" value="GNAT"/>
    <property type="match status" value="1"/>
</dbReference>
<dbReference type="eggNOG" id="ENOG502RFRQ">
    <property type="taxonomic scope" value="Eukaryota"/>
</dbReference>
<dbReference type="PhylomeDB" id="B4JDK0"/>
<evidence type="ECO:0000313" key="3">
    <source>
        <dbReference type="Proteomes" id="UP000001070"/>
    </source>
</evidence>
<dbReference type="Pfam" id="PF08445">
    <property type="entry name" value="FR47"/>
    <property type="match status" value="1"/>
</dbReference>
<dbReference type="HOGENOM" id="CLU_058697_0_1_1"/>
<dbReference type="Gene3D" id="3.40.630.30">
    <property type="match status" value="2"/>
</dbReference>
<dbReference type="OrthoDB" id="61870at2759"/>
<dbReference type="InterPro" id="IPR000182">
    <property type="entry name" value="GNAT_dom"/>
</dbReference>
<dbReference type="InterPro" id="IPR013653">
    <property type="entry name" value="GCN5-like_dom"/>
</dbReference>